<dbReference type="GO" id="GO:0003700">
    <property type="term" value="F:DNA-binding transcription factor activity"/>
    <property type="evidence" value="ECO:0007669"/>
    <property type="project" value="InterPro"/>
</dbReference>
<gene>
    <name evidence="5" type="ORF">FB556_0704</name>
</gene>
<evidence type="ECO:0000256" key="3">
    <source>
        <dbReference type="ARBA" id="ARBA00023163"/>
    </source>
</evidence>
<dbReference type="PROSITE" id="PS50949">
    <property type="entry name" value="HTH_GNTR"/>
    <property type="match status" value="1"/>
</dbReference>
<dbReference type="Pfam" id="PF07729">
    <property type="entry name" value="FCD"/>
    <property type="match status" value="1"/>
</dbReference>
<dbReference type="PANTHER" id="PTHR43537:SF49">
    <property type="entry name" value="TRANSCRIPTIONAL REGULATORY PROTEIN"/>
    <property type="match status" value="1"/>
</dbReference>
<dbReference type="InterPro" id="IPR011711">
    <property type="entry name" value="GntR_C"/>
</dbReference>
<dbReference type="GO" id="GO:0003677">
    <property type="term" value="F:DNA binding"/>
    <property type="evidence" value="ECO:0007669"/>
    <property type="project" value="UniProtKB-KW"/>
</dbReference>
<evidence type="ECO:0000256" key="2">
    <source>
        <dbReference type="ARBA" id="ARBA00023125"/>
    </source>
</evidence>
<dbReference type="InterPro" id="IPR000524">
    <property type="entry name" value="Tscrpt_reg_HTH_GntR"/>
</dbReference>
<accession>A0A543ANW6</accession>
<dbReference type="Pfam" id="PF00392">
    <property type="entry name" value="GntR"/>
    <property type="match status" value="1"/>
</dbReference>
<evidence type="ECO:0000313" key="6">
    <source>
        <dbReference type="Proteomes" id="UP000319746"/>
    </source>
</evidence>
<dbReference type="Proteomes" id="UP000319746">
    <property type="component" value="Unassembled WGS sequence"/>
</dbReference>
<dbReference type="EMBL" id="VFOU01000001">
    <property type="protein sequence ID" value="TQL74245.1"/>
    <property type="molecule type" value="Genomic_DNA"/>
</dbReference>
<dbReference type="AlphaFoldDB" id="A0A543ANW6"/>
<feature type="domain" description="HTH gntR-type" evidence="4">
    <location>
        <begin position="4"/>
        <end position="76"/>
    </location>
</feature>
<protein>
    <submittedName>
        <fullName evidence="5">GntR family transcriptional regulator</fullName>
    </submittedName>
</protein>
<dbReference type="SUPFAM" id="SSF46785">
    <property type="entry name" value="Winged helix' DNA-binding domain"/>
    <property type="match status" value="1"/>
</dbReference>
<proteinExistence type="predicted"/>
<dbReference type="InterPro" id="IPR036388">
    <property type="entry name" value="WH-like_DNA-bd_sf"/>
</dbReference>
<dbReference type="PRINTS" id="PR00035">
    <property type="entry name" value="HTHGNTR"/>
</dbReference>
<reference evidence="5 6" key="1">
    <citation type="submission" date="2019-06" db="EMBL/GenBank/DDBJ databases">
        <title>Sequencing the genomes of 1000 actinobacteria strains.</title>
        <authorList>
            <person name="Klenk H.-P."/>
        </authorList>
    </citation>
    <scope>NUCLEOTIDE SEQUENCE [LARGE SCALE GENOMIC DNA]</scope>
    <source>
        <strain evidence="5 6">DSM 24083</strain>
    </source>
</reference>
<evidence type="ECO:0000259" key="4">
    <source>
        <dbReference type="PROSITE" id="PS50949"/>
    </source>
</evidence>
<evidence type="ECO:0000313" key="5">
    <source>
        <dbReference type="EMBL" id="TQL74245.1"/>
    </source>
</evidence>
<dbReference type="SUPFAM" id="SSF48008">
    <property type="entry name" value="GntR ligand-binding domain-like"/>
    <property type="match status" value="1"/>
</dbReference>
<keyword evidence="2" id="KW-0238">DNA-binding</keyword>
<dbReference type="InterPro" id="IPR008920">
    <property type="entry name" value="TF_FadR/GntR_C"/>
</dbReference>
<keyword evidence="6" id="KW-1185">Reference proteome</keyword>
<dbReference type="Gene3D" id="1.20.120.530">
    <property type="entry name" value="GntR ligand-binding domain-like"/>
    <property type="match status" value="1"/>
</dbReference>
<dbReference type="PANTHER" id="PTHR43537">
    <property type="entry name" value="TRANSCRIPTIONAL REGULATOR, GNTR FAMILY"/>
    <property type="match status" value="1"/>
</dbReference>
<keyword evidence="1" id="KW-0805">Transcription regulation</keyword>
<organism evidence="5 6">
    <name type="scientific">Enteractinococcus coprophilus</name>
    <dbReference type="NCBI Taxonomy" id="1027633"/>
    <lineage>
        <taxon>Bacteria</taxon>
        <taxon>Bacillati</taxon>
        <taxon>Actinomycetota</taxon>
        <taxon>Actinomycetes</taxon>
        <taxon>Micrococcales</taxon>
        <taxon>Micrococcaceae</taxon>
    </lineage>
</organism>
<comment type="caution">
    <text evidence="5">The sequence shown here is derived from an EMBL/GenBank/DDBJ whole genome shotgun (WGS) entry which is preliminary data.</text>
</comment>
<name>A0A543ANW6_9MICC</name>
<dbReference type="InterPro" id="IPR036390">
    <property type="entry name" value="WH_DNA-bd_sf"/>
</dbReference>
<dbReference type="CDD" id="cd07377">
    <property type="entry name" value="WHTH_GntR"/>
    <property type="match status" value="1"/>
</dbReference>
<keyword evidence="3" id="KW-0804">Transcription</keyword>
<evidence type="ECO:0000256" key="1">
    <source>
        <dbReference type="ARBA" id="ARBA00023015"/>
    </source>
</evidence>
<dbReference type="SMART" id="SM00895">
    <property type="entry name" value="FCD"/>
    <property type="match status" value="1"/>
</dbReference>
<dbReference type="Gene3D" id="1.10.10.10">
    <property type="entry name" value="Winged helix-like DNA-binding domain superfamily/Winged helix DNA-binding domain"/>
    <property type="match status" value="1"/>
</dbReference>
<sequence>MRGMKAHEVVMAWVTDGLASGRLHIGDHLPGERRLAEILEVSRSSIREALRVLEALGTIRTSTGSGPRSGTIITAVPEQAMTLALNLQLATKQVEHHHVYEMRLLLEGWAAENSDPEAGQWQDAQRLLELMDDPSLSVEEFLPLDAEFHVVLSRSAGNPLISTLMDAMRISIADHTLERAEALPDWSKTAARLRQEHRGIYDSLRAGNNEEAVERLQAHIRGYYLETAGARSEAQEI</sequence>
<dbReference type="SMART" id="SM00345">
    <property type="entry name" value="HTH_GNTR"/>
    <property type="match status" value="1"/>
</dbReference>